<gene>
    <name evidence="2" type="ORF">PROFUN_10298</name>
</gene>
<dbReference type="InterPro" id="IPR019399">
    <property type="entry name" value="Parkin_co-regulated_protein"/>
</dbReference>
<dbReference type="InParanoid" id="A0A2P6MRS0"/>
<comment type="caution">
    <text evidence="2">The sequence shown here is derived from an EMBL/GenBank/DDBJ whole genome shotgun (WGS) entry which is preliminary data.</text>
</comment>
<dbReference type="EMBL" id="MDYQ01000464">
    <property type="protein sequence ID" value="PRP74400.1"/>
    <property type="molecule type" value="Genomic_DNA"/>
</dbReference>
<dbReference type="STRING" id="1890364.A0A2P6MRS0"/>
<organism evidence="2 3">
    <name type="scientific">Planoprotostelium fungivorum</name>
    <dbReference type="NCBI Taxonomy" id="1890364"/>
    <lineage>
        <taxon>Eukaryota</taxon>
        <taxon>Amoebozoa</taxon>
        <taxon>Evosea</taxon>
        <taxon>Variosea</taxon>
        <taxon>Cavosteliida</taxon>
        <taxon>Cavosteliaceae</taxon>
        <taxon>Planoprotostelium</taxon>
    </lineage>
</organism>
<dbReference type="OrthoDB" id="10258089at2759"/>
<dbReference type="Proteomes" id="UP000241769">
    <property type="component" value="Unassembled WGS sequence"/>
</dbReference>
<proteinExistence type="predicted"/>
<protein>
    <recommendedName>
        <fullName evidence="4">PACRG-like protein</fullName>
    </recommendedName>
</protein>
<dbReference type="PANTHER" id="PTHR21207:SF1">
    <property type="entry name" value="PACRG-LIKE PROTEIN"/>
    <property type="match status" value="1"/>
</dbReference>
<feature type="compositionally biased region" description="Low complexity" evidence="1">
    <location>
        <begin position="17"/>
        <end position="59"/>
    </location>
</feature>
<reference evidence="2 3" key="1">
    <citation type="journal article" date="2018" name="Genome Biol. Evol.">
        <title>Multiple Roots of Fruiting Body Formation in Amoebozoa.</title>
        <authorList>
            <person name="Hillmann F."/>
            <person name="Forbes G."/>
            <person name="Novohradska S."/>
            <person name="Ferling I."/>
            <person name="Riege K."/>
            <person name="Groth M."/>
            <person name="Westermann M."/>
            <person name="Marz M."/>
            <person name="Spaller T."/>
            <person name="Winckler T."/>
            <person name="Schaap P."/>
            <person name="Glockner G."/>
        </authorList>
    </citation>
    <scope>NUCLEOTIDE SEQUENCE [LARGE SCALE GENOMIC DNA]</scope>
    <source>
        <strain evidence="2 3">Jena</strain>
    </source>
</reference>
<feature type="compositionally biased region" description="Basic and acidic residues" evidence="1">
    <location>
        <begin position="119"/>
        <end position="131"/>
    </location>
</feature>
<dbReference type="Pfam" id="PF10274">
    <property type="entry name" value="ParcG"/>
    <property type="match status" value="1"/>
</dbReference>
<feature type="compositionally biased region" description="Polar residues" evidence="1">
    <location>
        <begin position="78"/>
        <end position="94"/>
    </location>
</feature>
<dbReference type="AlphaFoldDB" id="A0A2P6MRS0"/>
<evidence type="ECO:0000313" key="3">
    <source>
        <dbReference type="Proteomes" id="UP000241769"/>
    </source>
</evidence>
<feature type="region of interest" description="Disordered" evidence="1">
    <location>
        <begin position="1"/>
        <end position="131"/>
    </location>
</feature>
<feature type="compositionally biased region" description="Low complexity" evidence="1">
    <location>
        <begin position="103"/>
        <end position="114"/>
    </location>
</feature>
<evidence type="ECO:0000313" key="2">
    <source>
        <dbReference type="EMBL" id="PRP74400.1"/>
    </source>
</evidence>
<accession>A0A2P6MRS0</accession>
<sequence>MSLNGEMMEGSPTVKRSLSAASKTSTTSKPALKSSSANNSPRTIRSASSITTTTATTTPRLKKSSDGISPKLTEKKPTSASTSKNISDGKSIATTVKKPLADSSKTTTLPKTTSNAAAKSEKKMTSEKFDRHQQANVLNLKQKHVSNFGSAYQEGSIPCRINHGSVNMYIQWDISPQELDYNPLLVTCGEGLLETQHPYTLLARSAFKELLAAPGAVDKTVPLLLKIIPSIRTALRSTTEDTFIAGLKALGQLSDCVGEHLNVHIPVLIVPLNSKMSHKTVGTAVQDALGALDRNGGDDAARIIRTKIPTYCK</sequence>
<name>A0A2P6MRS0_9EUKA</name>
<keyword evidence="3" id="KW-1185">Reference proteome</keyword>
<evidence type="ECO:0000256" key="1">
    <source>
        <dbReference type="SAM" id="MobiDB-lite"/>
    </source>
</evidence>
<dbReference type="PANTHER" id="PTHR21207">
    <property type="entry name" value="PARKIN COREGULATED GENE PROTEIN PARK2 COREGULATED"/>
    <property type="match status" value="1"/>
</dbReference>
<evidence type="ECO:0008006" key="4">
    <source>
        <dbReference type="Google" id="ProtNLM"/>
    </source>
</evidence>